<evidence type="ECO:0000313" key="1">
    <source>
        <dbReference type="EMBL" id="TCL33992.1"/>
    </source>
</evidence>
<dbReference type="RefSeq" id="WP_132083022.1">
    <property type="nucleotide sequence ID" value="NZ_DAMAKO010000016.1"/>
</dbReference>
<sequence>MPKKWLTEPEAIEYLTQRNEGHLATCDETGQPYITPLNYLLFKGKIYIHCANKGKKLDNIACNQKVCFEVSQTDKLVLGASACKCSTRYTSVIVFGTAEVIVDVEEKAALLNALTAQLAEGRQYEPVSPQAAQSCTVVAITINGITGKRNVDPE</sequence>
<accession>A0A4R1Q0T9</accession>
<dbReference type="OrthoDB" id="9794935at2"/>
<dbReference type="InterPro" id="IPR024747">
    <property type="entry name" value="Pyridox_Oxase-rel"/>
</dbReference>
<organism evidence="1 2">
    <name type="scientific">Anaerospora hongkongensis</name>
    <dbReference type="NCBI Taxonomy" id="244830"/>
    <lineage>
        <taxon>Bacteria</taxon>
        <taxon>Bacillati</taxon>
        <taxon>Bacillota</taxon>
        <taxon>Negativicutes</taxon>
        <taxon>Selenomonadales</taxon>
        <taxon>Sporomusaceae</taxon>
        <taxon>Anaerospora</taxon>
    </lineage>
</organism>
<dbReference type="PANTHER" id="PTHR34071">
    <property type="entry name" value="5-NITROIMIDAZOLE ANTIBIOTICS RESISTANCE PROTEIN, NIMA-FAMILY-RELATED PROTEIN-RELATED"/>
    <property type="match status" value="1"/>
</dbReference>
<protein>
    <submittedName>
        <fullName evidence="1">Nitroimidazol reductase NimA-like FMN-containing flavoprotein (Pyridoxamine 5'-phosphate oxidase superfamily)</fullName>
    </submittedName>
</protein>
<dbReference type="Pfam" id="PF12900">
    <property type="entry name" value="Pyridox_ox_2"/>
    <property type="match status" value="1"/>
</dbReference>
<dbReference type="Proteomes" id="UP000295063">
    <property type="component" value="Unassembled WGS sequence"/>
</dbReference>
<dbReference type="InterPro" id="IPR012349">
    <property type="entry name" value="Split_barrel_FMN-bd"/>
</dbReference>
<dbReference type="EMBL" id="SLUI01000016">
    <property type="protein sequence ID" value="TCL33992.1"/>
    <property type="molecule type" value="Genomic_DNA"/>
</dbReference>
<evidence type="ECO:0000313" key="2">
    <source>
        <dbReference type="Proteomes" id="UP000295063"/>
    </source>
</evidence>
<gene>
    <name evidence="1" type="ORF">EV210_11694</name>
</gene>
<reference evidence="1 2" key="1">
    <citation type="submission" date="2019-03" db="EMBL/GenBank/DDBJ databases">
        <title>Genomic Encyclopedia of Type Strains, Phase IV (KMG-IV): sequencing the most valuable type-strain genomes for metagenomic binning, comparative biology and taxonomic classification.</title>
        <authorList>
            <person name="Goeker M."/>
        </authorList>
    </citation>
    <scope>NUCLEOTIDE SEQUENCE [LARGE SCALE GENOMIC DNA]</scope>
    <source>
        <strain evidence="1 2">DSM 15969</strain>
    </source>
</reference>
<dbReference type="AlphaFoldDB" id="A0A4R1Q0T9"/>
<dbReference type="PANTHER" id="PTHR34071:SF2">
    <property type="entry name" value="FLAVIN-NUCLEOTIDE-BINDING PROTEIN"/>
    <property type="match status" value="1"/>
</dbReference>
<comment type="caution">
    <text evidence="1">The sequence shown here is derived from an EMBL/GenBank/DDBJ whole genome shotgun (WGS) entry which is preliminary data.</text>
</comment>
<dbReference type="Gene3D" id="2.30.110.10">
    <property type="entry name" value="Electron Transport, Fmn-binding Protein, Chain A"/>
    <property type="match status" value="1"/>
</dbReference>
<name>A0A4R1Q0T9_9FIRM</name>
<dbReference type="SUPFAM" id="SSF50475">
    <property type="entry name" value="FMN-binding split barrel"/>
    <property type="match status" value="1"/>
</dbReference>
<proteinExistence type="predicted"/>
<keyword evidence="2" id="KW-1185">Reference proteome</keyword>